<dbReference type="InterPro" id="IPR039661">
    <property type="entry name" value="ELP3"/>
</dbReference>
<dbReference type="PROSITE" id="PS51918">
    <property type="entry name" value="RADICAL_SAM"/>
    <property type="match status" value="1"/>
</dbReference>
<dbReference type="AlphaFoldDB" id="A0A1M7SDG1"/>
<sequence length="351" mass="40318">MFFNAPDNKKKETILPFFLPYAGCKQRCIFCAQEKQTGIKTLKPFNLKDETQRLDIFLSAYQKKTQTLKNKNVELAFYGGTFTALPNEAQLALLKTTQKYHNNVENGFLSNIRCSTRPDSIEKDWLITLKSFGLSMIELGIQSFSDEVLNAVRRGYSAKQAISACEIVKNSGLNLGIQLLPNLPRQTPTMFLNDLDWVKRLKPKSLRLYPCQVIKGAELETVWQKKEFKIWNLPLITILFSQAQLMAWENKITIIRMGLSPEPELEKATIAGLNHPALGQIIRSQALLAFISQKIIYYKALHKSKINKIFIPKRYQGELFGHANKLEAIYQTLGITRCKIKFWQNNFFMLN</sequence>
<evidence type="ECO:0000256" key="3">
    <source>
        <dbReference type="ARBA" id="ARBA00022691"/>
    </source>
</evidence>
<dbReference type="Gene3D" id="3.80.30.20">
    <property type="entry name" value="tm_1862 like domain"/>
    <property type="match status" value="1"/>
</dbReference>
<dbReference type="GO" id="GO:0002926">
    <property type="term" value="P:tRNA wobble base 5-methoxycarbonylmethyl-2-thiouridinylation"/>
    <property type="evidence" value="ECO:0007669"/>
    <property type="project" value="TreeGrafter"/>
</dbReference>
<reference evidence="8 9" key="1">
    <citation type="submission" date="2016-12" db="EMBL/GenBank/DDBJ databases">
        <authorList>
            <person name="Song W.-J."/>
            <person name="Kurnit D.M."/>
        </authorList>
    </citation>
    <scope>NUCLEOTIDE SEQUENCE [LARGE SCALE GENOMIC DNA]</scope>
    <source>
        <strain evidence="8 9">DSM 11393</strain>
    </source>
</reference>
<keyword evidence="9" id="KW-1185">Reference proteome</keyword>
<evidence type="ECO:0000256" key="5">
    <source>
        <dbReference type="ARBA" id="ARBA00023004"/>
    </source>
</evidence>
<keyword evidence="6" id="KW-0411">Iron-sulfur</keyword>
<evidence type="ECO:0000313" key="8">
    <source>
        <dbReference type="EMBL" id="SHN56499.1"/>
    </source>
</evidence>
<dbReference type="InterPro" id="IPR007197">
    <property type="entry name" value="rSAM"/>
</dbReference>
<evidence type="ECO:0000256" key="4">
    <source>
        <dbReference type="ARBA" id="ARBA00022723"/>
    </source>
</evidence>
<dbReference type="InterPro" id="IPR032432">
    <property type="entry name" value="Radical_SAM_C"/>
</dbReference>
<dbReference type="RefSeq" id="WP_072696486.1">
    <property type="nucleotide sequence ID" value="NZ_FRDI01000003.1"/>
</dbReference>
<dbReference type="SFLD" id="SFLDG01082">
    <property type="entry name" value="B12-binding_domain_containing"/>
    <property type="match status" value="1"/>
</dbReference>
<dbReference type="SMART" id="SM00729">
    <property type="entry name" value="Elp3"/>
    <property type="match status" value="1"/>
</dbReference>
<proteinExistence type="predicted"/>
<keyword evidence="2" id="KW-0004">4Fe-4S</keyword>
<gene>
    <name evidence="8" type="ORF">SAMN02745728_00799</name>
</gene>
<dbReference type="CDD" id="cd01335">
    <property type="entry name" value="Radical_SAM"/>
    <property type="match status" value="1"/>
</dbReference>
<dbReference type="InterPro" id="IPR023404">
    <property type="entry name" value="rSAM_horseshoe"/>
</dbReference>
<name>A0A1M7SDG1_9BACT</name>
<dbReference type="SFLD" id="SFLDG01086">
    <property type="entry name" value="elongater_protein-like"/>
    <property type="match status" value="1"/>
</dbReference>
<comment type="cofactor">
    <cofactor evidence="1">
        <name>[4Fe-4S] cluster</name>
        <dbReference type="ChEBI" id="CHEBI:49883"/>
    </cofactor>
</comment>
<dbReference type="InterPro" id="IPR058240">
    <property type="entry name" value="rSAM_sf"/>
</dbReference>
<dbReference type="PANTHER" id="PTHR11135">
    <property type="entry name" value="HISTONE ACETYLTRANSFERASE-RELATED"/>
    <property type="match status" value="1"/>
</dbReference>
<dbReference type="EMBL" id="FRDI01000003">
    <property type="protein sequence ID" value="SHN56499.1"/>
    <property type="molecule type" value="Genomic_DNA"/>
</dbReference>
<dbReference type="GO" id="GO:0003824">
    <property type="term" value="F:catalytic activity"/>
    <property type="evidence" value="ECO:0007669"/>
    <property type="project" value="InterPro"/>
</dbReference>
<dbReference type="Pfam" id="PF04055">
    <property type="entry name" value="Radical_SAM"/>
    <property type="match status" value="1"/>
</dbReference>
<keyword evidence="5" id="KW-0408">Iron</keyword>
<dbReference type="GO" id="GO:0046872">
    <property type="term" value="F:metal ion binding"/>
    <property type="evidence" value="ECO:0007669"/>
    <property type="project" value="UniProtKB-KW"/>
</dbReference>
<feature type="domain" description="Radical SAM core" evidence="7">
    <location>
        <begin position="7"/>
        <end position="250"/>
    </location>
</feature>
<dbReference type="OrthoDB" id="9815044at2"/>
<accession>A0A1M7SDG1</accession>
<dbReference type="GO" id="GO:0051539">
    <property type="term" value="F:4 iron, 4 sulfur cluster binding"/>
    <property type="evidence" value="ECO:0007669"/>
    <property type="project" value="UniProtKB-KW"/>
</dbReference>
<evidence type="ECO:0000313" key="9">
    <source>
        <dbReference type="Proteomes" id="UP000186469"/>
    </source>
</evidence>
<dbReference type="PANTHER" id="PTHR11135:SF0">
    <property type="entry name" value="ELONGATOR COMPLEX PROTEIN 3"/>
    <property type="match status" value="1"/>
</dbReference>
<dbReference type="STRING" id="1121455.SAMN02745728_00799"/>
<dbReference type="SFLD" id="SFLDS00029">
    <property type="entry name" value="Radical_SAM"/>
    <property type="match status" value="1"/>
</dbReference>
<dbReference type="SUPFAM" id="SSF102114">
    <property type="entry name" value="Radical SAM enzymes"/>
    <property type="match status" value="1"/>
</dbReference>
<keyword evidence="3" id="KW-0949">S-adenosyl-L-methionine</keyword>
<dbReference type="Pfam" id="PF16199">
    <property type="entry name" value="Radical_SAM_C"/>
    <property type="match status" value="1"/>
</dbReference>
<dbReference type="InterPro" id="IPR006638">
    <property type="entry name" value="Elp3/MiaA/NifB-like_rSAM"/>
</dbReference>
<evidence type="ECO:0000259" key="7">
    <source>
        <dbReference type="PROSITE" id="PS51918"/>
    </source>
</evidence>
<evidence type="ECO:0000256" key="1">
    <source>
        <dbReference type="ARBA" id="ARBA00001966"/>
    </source>
</evidence>
<evidence type="ECO:0000256" key="2">
    <source>
        <dbReference type="ARBA" id="ARBA00022485"/>
    </source>
</evidence>
<dbReference type="GO" id="GO:0005737">
    <property type="term" value="C:cytoplasm"/>
    <property type="evidence" value="ECO:0007669"/>
    <property type="project" value="TreeGrafter"/>
</dbReference>
<organism evidence="8 9">
    <name type="scientific">Desulfovibrio litoralis DSM 11393</name>
    <dbReference type="NCBI Taxonomy" id="1121455"/>
    <lineage>
        <taxon>Bacteria</taxon>
        <taxon>Pseudomonadati</taxon>
        <taxon>Thermodesulfobacteriota</taxon>
        <taxon>Desulfovibrionia</taxon>
        <taxon>Desulfovibrionales</taxon>
        <taxon>Desulfovibrionaceae</taxon>
        <taxon>Desulfovibrio</taxon>
    </lineage>
</organism>
<protein>
    <submittedName>
        <fullName evidence="8">Radical SAM superfamily protein</fullName>
    </submittedName>
</protein>
<evidence type="ECO:0000256" key="6">
    <source>
        <dbReference type="ARBA" id="ARBA00023014"/>
    </source>
</evidence>
<keyword evidence="4" id="KW-0479">Metal-binding</keyword>
<dbReference type="Proteomes" id="UP000186469">
    <property type="component" value="Unassembled WGS sequence"/>
</dbReference>